<keyword evidence="1" id="KW-0732">Signal</keyword>
<dbReference type="AlphaFoldDB" id="A0A1I6GHU7"/>
<dbReference type="EMBL" id="FOYO01000001">
    <property type="protein sequence ID" value="SFR41647.1"/>
    <property type="molecule type" value="Genomic_DNA"/>
</dbReference>
<keyword evidence="3" id="KW-1185">Reference proteome</keyword>
<protein>
    <submittedName>
        <fullName evidence="2">Uncharacterized protein</fullName>
    </submittedName>
</protein>
<evidence type="ECO:0000313" key="2">
    <source>
        <dbReference type="EMBL" id="SFR41647.1"/>
    </source>
</evidence>
<dbReference type="Proteomes" id="UP000199658">
    <property type="component" value="Unassembled WGS sequence"/>
</dbReference>
<sequence>MTRTTLLSLLPALLATSALASGAEDATHSSATSYLPNGAFTYETFEASVEHADLEGCPAEFDTDVVFCRITLANDQAHIFVFSYEGDQPVMAVKPYDLSDGFLPF</sequence>
<proteinExistence type="predicted"/>
<name>A0A1I6GHU7_9RHOB</name>
<reference evidence="3" key="1">
    <citation type="submission" date="2016-10" db="EMBL/GenBank/DDBJ databases">
        <authorList>
            <person name="Varghese N."/>
            <person name="Submissions S."/>
        </authorList>
    </citation>
    <scope>NUCLEOTIDE SEQUENCE [LARGE SCALE GENOMIC DNA]</scope>
    <source>
        <strain evidence="3">DSM 26921</strain>
    </source>
</reference>
<organism evidence="2 3">
    <name type="scientific">Litoreibacter janthinus</name>
    <dbReference type="NCBI Taxonomy" id="670154"/>
    <lineage>
        <taxon>Bacteria</taxon>
        <taxon>Pseudomonadati</taxon>
        <taxon>Pseudomonadota</taxon>
        <taxon>Alphaproteobacteria</taxon>
        <taxon>Rhodobacterales</taxon>
        <taxon>Roseobacteraceae</taxon>
        <taxon>Litoreibacter</taxon>
    </lineage>
</organism>
<feature type="chain" id="PRO_5011688156" evidence="1">
    <location>
        <begin position="21"/>
        <end position="105"/>
    </location>
</feature>
<feature type="signal peptide" evidence="1">
    <location>
        <begin position="1"/>
        <end position="20"/>
    </location>
</feature>
<gene>
    <name evidence="2" type="ORF">SAMN04488002_1488</name>
</gene>
<accession>A0A1I6GHU7</accession>
<dbReference type="STRING" id="670154.SAMN04488002_1488"/>
<dbReference type="RefSeq" id="WP_090214423.1">
    <property type="nucleotide sequence ID" value="NZ_FOYO01000001.1"/>
</dbReference>
<evidence type="ECO:0000256" key="1">
    <source>
        <dbReference type="SAM" id="SignalP"/>
    </source>
</evidence>
<evidence type="ECO:0000313" key="3">
    <source>
        <dbReference type="Proteomes" id="UP000199658"/>
    </source>
</evidence>
<dbReference type="OrthoDB" id="7274522at2"/>